<dbReference type="InterPro" id="IPR033585">
    <property type="entry name" value="DRC12-like"/>
</dbReference>
<dbReference type="Proteomes" id="UP000694891">
    <property type="component" value="Unplaced"/>
</dbReference>
<comment type="subunit">
    <text evidence="3">Component of the nexin-dynein regulatory complex (N-DRC).</text>
</comment>
<comment type="similarity">
    <text evidence="10">Belongs to the DRC12 family.</text>
</comment>
<evidence type="ECO:0000313" key="15">
    <source>
        <dbReference type="RefSeq" id="XP_008274541.1"/>
    </source>
</evidence>
<feature type="region of interest" description="Disordered" evidence="13">
    <location>
        <begin position="1"/>
        <end position="22"/>
    </location>
</feature>
<keyword evidence="7" id="KW-0969">Cilium</keyword>
<sequence length="198" mass="23452">MPPKKKTKKSPKKKTTEKCENDLEEKYRRSLLDIAILQDHIALQCESARKVLSDRSDLRRRVRDMEQKLQHERQDHRDVSSDFSRQYKTMQTELTHKVKRLEQEASRLKEQLVLCQEELSKEKRQREQVEQEKDAIIGDLQRKLDSLETDYEKILIETLDSLTSQLSVARQGWEDKSTALHQNYKELLSEFGLNALDI</sequence>
<evidence type="ECO:0000256" key="7">
    <source>
        <dbReference type="ARBA" id="ARBA00023069"/>
    </source>
</evidence>
<organism evidence="14 15">
    <name type="scientific">Stegastes partitus</name>
    <name type="common">bicolor damselfish</name>
    <dbReference type="NCBI Taxonomy" id="144197"/>
    <lineage>
        <taxon>Eukaryota</taxon>
        <taxon>Metazoa</taxon>
        <taxon>Chordata</taxon>
        <taxon>Craniata</taxon>
        <taxon>Vertebrata</taxon>
        <taxon>Euteleostomi</taxon>
        <taxon>Actinopterygii</taxon>
        <taxon>Neopterygii</taxon>
        <taxon>Teleostei</taxon>
        <taxon>Neoteleostei</taxon>
        <taxon>Acanthomorphata</taxon>
        <taxon>Ovalentaria</taxon>
        <taxon>Pomacentridae</taxon>
        <taxon>Stegastes</taxon>
    </lineage>
</organism>
<dbReference type="AlphaFoldDB" id="A0A9Y4MPX4"/>
<protein>
    <recommendedName>
        <fullName evidence="11">Dynein regulatory complex protein 12</fullName>
    </recommendedName>
</protein>
<dbReference type="CTD" id="283152"/>
<keyword evidence="6 12" id="KW-0175">Coiled coil</keyword>
<evidence type="ECO:0000256" key="3">
    <source>
        <dbReference type="ARBA" id="ARBA00011248"/>
    </source>
</evidence>
<evidence type="ECO:0000256" key="9">
    <source>
        <dbReference type="ARBA" id="ARBA00023273"/>
    </source>
</evidence>
<reference evidence="15" key="1">
    <citation type="submission" date="2025-08" db="UniProtKB">
        <authorList>
            <consortium name="RefSeq"/>
        </authorList>
    </citation>
    <scope>IDENTIFICATION</scope>
</reference>
<evidence type="ECO:0000313" key="14">
    <source>
        <dbReference type="Proteomes" id="UP000694891"/>
    </source>
</evidence>
<evidence type="ECO:0000256" key="13">
    <source>
        <dbReference type="SAM" id="MobiDB-lite"/>
    </source>
</evidence>
<gene>
    <name evidence="15" type="primary">drc12</name>
</gene>
<evidence type="ECO:0000256" key="1">
    <source>
        <dbReference type="ARBA" id="ARBA00003029"/>
    </source>
</evidence>
<evidence type="ECO:0000256" key="5">
    <source>
        <dbReference type="ARBA" id="ARBA00022846"/>
    </source>
</evidence>
<evidence type="ECO:0000256" key="4">
    <source>
        <dbReference type="ARBA" id="ARBA00022490"/>
    </source>
</evidence>
<proteinExistence type="inferred from homology"/>
<evidence type="ECO:0000256" key="12">
    <source>
        <dbReference type="SAM" id="Coils"/>
    </source>
</evidence>
<evidence type="ECO:0000256" key="10">
    <source>
        <dbReference type="ARBA" id="ARBA00044754"/>
    </source>
</evidence>
<accession>A0A9Y4MPX4</accession>
<comment type="subcellular location">
    <subcellularLocation>
        <location evidence="2">Cytoplasm</location>
        <location evidence="2">Cytoskeleton</location>
        <location evidence="2">Flagellum axoneme</location>
    </subcellularLocation>
</comment>
<keyword evidence="14" id="KW-1185">Reference proteome</keyword>
<keyword evidence="4" id="KW-0963">Cytoplasm</keyword>
<evidence type="ECO:0000256" key="11">
    <source>
        <dbReference type="ARBA" id="ARBA00044800"/>
    </source>
</evidence>
<evidence type="ECO:0000256" key="2">
    <source>
        <dbReference type="ARBA" id="ARBA00004611"/>
    </source>
</evidence>
<feature type="coiled-coil region" evidence="12">
    <location>
        <begin position="48"/>
        <end position="157"/>
    </location>
</feature>
<keyword evidence="8" id="KW-0206">Cytoskeleton</keyword>
<evidence type="ECO:0000256" key="6">
    <source>
        <dbReference type="ARBA" id="ARBA00023054"/>
    </source>
</evidence>
<dbReference type="RefSeq" id="XP_008274541.1">
    <property type="nucleotide sequence ID" value="XM_008276319.1"/>
</dbReference>
<evidence type="ECO:0000256" key="8">
    <source>
        <dbReference type="ARBA" id="ARBA00023212"/>
    </source>
</evidence>
<name>A0A9Y4MPX4_9TELE</name>
<dbReference type="PANTHER" id="PTHR28656">
    <property type="entry name" value="COILED-COIL DOMAIN-CONTAINING PROTEIN 153"/>
    <property type="match status" value="1"/>
</dbReference>
<dbReference type="PANTHER" id="PTHR28656:SF1">
    <property type="entry name" value="COILED-COIL DOMAIN-CONTAINING PROTEIN 153"/>
    <property type="match status" value="1"/>
</dbReference>
<keyword evidence="5" id="KW-0282">Flagellum</keyword>
<comment type="function">
    <text evidence="1">Component of the nexin-dynein regulatory complex (N-DRC), a key regulator of ciliary/flagellar motility which maintains the alignment and integrity of the distal axoneme and regulates microtubule sliding in motile axonemes.</text>
</comment>
<keyword evidence="9" id="KW-0966">Cell projection</keyword>
<feature type="compositionally biased region" description="Basic residues" evidence="13">
    <location>
        <begin position="1"/>
        <end position="13"/>
    </location>
</feature>